<sequence>MAQFQFFYKPDTLRKEITYLDPANEDFAQLKEQLLDRGYVASPYQIHAETESDALIKFRLVHKEYK</sequence>
<name>A0A1Q9H5A1_PHODP</name>
<dbReference type="RefSeq" id="WP_065172075.1">
    <property type="nucleotide sequence ID" value="NZ_AP018045.1"/>
</dbReference>
<dbReference type="Proteomes" id="UP000218676">
    <property type="component" value="Chromosome 1"/>
</dbReference>
<reference evidence="3" key="2">
    <citation type="submission" date="2017-05" db="EMBL/GenBank/DDBJ databases">
        <title>Whole genome sequence of fish pathogenic bacteria, Photobacterium damselae subsp. piscicida, strain 91-197, isolated from hybrid striped bass (Morone sp.) in USA.</title>
        <authorList>
            <person name="Teru Y."/>
            <person name="Hikima J."/>
            <person name="Kono T."/>
            <person name="Sakai M."/>
            <person name="Takano T."/>
            <person name="Hawke J.P."/>
            <person name="Takeyama H."/>
            <person name="Aoki T."/>
        </authorList>
    </citation>
    <scope>NUCLEOTIDE SEQUENCE [LARGE SCALE GENOMIC DNA]</scope>
    <source>
        <strain evidence="3">91-197</strain>
    </source>
</reference>
<dbReference type="EMBL" id="AP018045">
    <property type="protein sequence ID" value="BAX53038.1"/>
    <property type="molecule type" value="Genomic_DNA"/>
</dbReference>
<dbReference type="AlphaFoldDB" id="A0A1Q9H5A1"/>
<proteinExistence type="predicted"/>
<evidence type="ECO:0000313" key="3">
    <source>
        <dbReference type="Proteomes" id="UP000218676"/>
    </source>
</evidence>
<organism evidence="1 3">
    <name type="scientific">Photobacterium damsela subsp. piscicida</name>
    <name type="common">Pasteurella piscicida</name>
    <dbReference type="NCBI Taxonomy" id="38294"/>
    <lineage>
        <taxon>Bacteria</taxon>
        <taxon>Pseudomonadati</taxon>
        <taxon>Pseudomonadota</taxon>
        <taxon>Gammaproteobacteria</taxon>
        <taxon>Vibrionales</taxon>
        <taxon>Vibrionaceae</taxon>
        <taxon>Photobacterium</taxon>
    </lineage>
</organism>
<dbReference type="EMBL" id="CP061854">
    <property type="protein sequence ID" value="QOD57705.1"/>
    <property type="molecule type" value="Genomic_DNA"/>
</dbReference>
<dbReference type="Proteomes" id="UP000516656">
    <property type="component" value="Chromosome 1"/>
</dbReference>
<evidence type="ECO:0000313" key="1">
    <source>
        <dbReference type="EMBL" id="BAX53038.1"/>
    </source>
</evidence>
<evidence type="ECO:0000313" key="2">
    <source>
        <dbReference type="EMBL" id="QOD57705.1"/>
    </source>
</evidence>
<accession>A0A1Q9H5A1</accession>
<reference evidence="1" key="1">
    <citation type="journal article" date="2017" name="Genome Announc.">
        <title>Whole-Genome Sequence of Photobacterium damselae subsp. piscicida Strain 91-197, Isolated from Hybrid Striped Bass (Morone sp.) in the United States.</title>
        <authorList>
            <person name="Teru Y."/>
            <person name="Hikima J."/>
            <person name="Kono T."/>
            <person name="Sakai M."/>
            <person name="Takano T."/>
            <person name="Hawke J.P."/>
            <person name="Takeyama H."/>
            <person name="Aoki T."/>
        </authorList>
    </citation>
    <scope>NUCLEOTIDE SEQUENCE</scope>
    <source>
        <strain evidence="1">91-197</strain>
    </source>
</reference>
<protein>
    <submittedName>
        <fullName evidence="1">Uncharacterized protein</fullName>
    </submittedName>
</protein>
<evidence type="ECO:0000313" key="4">
    <source>
        <dbReference type="Proteomes" id="UP000516656"/>
    </source>
</evidence>
<reference evidence="2 4" key="3">
    <citation type="submission" date="2020-09" db="EMBL/GenBank/DDBJ databases">
        <title>Complete, closed and curated genome sequences of Photobacterium damselae subsp. piscicida isolates from Australia indicate localised evolution and additional plasmid-borne pathogenicity mechanisms.</title>
        <authorList>
            <person name="Baseggio L."/>
            <person name="Silayeva O."/>
            <person name="Buller N."/>
            <person name="Landos M."/>
            <person name="Engelstaedter J."/>
            <person name="Barnes A.C."/>
        </authorList>
    </citation>
    <scope>NUCLEOTIDE SEQUENCE [LARGE SCALE GENOMIC DNA]</scope>
    <source>
        <strain evidence="2 4">AS-16-0540-1</strain>
    </source>
</reference>
<gene>
    <name evidence="2" type="ORF">IC627_07605</name>
    <name evidence="1" type="ORF">PDPUS_1_01664</name>
</gene>